<dbReference type="Proteomes" id="UP000237423">
    <property type="component" value="Unassembled WGS sequence"/>
</dbReference>
<protein>
    <submittedName>
        <fullName evidence="1">Uncharacterized protein</fullName>
    </submittedName>
</protein>
<proteinExistence type="predicted"/>
<organism evidence="1 2">
    <name type="scientific">Methylovulum psychrotolerans</name>
    <dbReference type="NCBI Taxonomy" id="1704499"/>
    <lineage>
        <taxon>Bacteria</taxon>
        <taxon>Pseudomonadati</taxon>
        <taxon>Pseudomonadota</taxon>
        <taxon>Gammaproteobacteria</taxon>
        <taxon>Methylococcales</taxon>
        <taxon>Methylococcaceae</taxon>
        <taxon>Methylovulum</taxon>
    </lineage>
</organism>
<evidence type="ECO:0000313" key="1">
    <source>
        <dbReference type="EMBL" id="POZ52142.1"/>
    </source>
</evidence>
<sequence>MVHSYLVMKNKPLYIAFEFLSPLSFGYDAKIMRTLTDSDADVSDRLFRSIHSPTLAIGQTL</sequence>
<dbReference type="EMBL" id="PGFZ01000003">
    <property type="protein sequence ID" value="POZ52142.1"/>
    <property type="molecule type" value="Genomic_DNA"/>
</dbReference>
<dbReference type="AlphaFoldDB" id="A0A2S5CN24"/>
<evidence type="ECO:0000313" key="2">
    <source>
        <dbReference type="Proteomes" id="UP000237423"/>
    </source>
</evidence>
<reference evidence="1 2" key="1">
    <citation type="submission" date="2017-11" db="EMBL/GenBank/DDBJ databases">
        <title>Draft Genome Sequence of Methylobacter psychrotolerans Sph1T, an Obligate Methanotroph from Low-Temperature Environments.</title>
        <authorList>
            <person name="Oshkin I.Y."/>
            <person name="Miroshnikov K."/>
            <person name="Belova S.E."/>
            <person name="Korzhenkov A."/>
            <person name="Toshchakov S.V."/>
            <person name="Dedysh S.N."/>
        </authorList>
    </citation>
    <scope>NUCLEOTIDE SEQUENCE [LARGE SCALE GENOMIC DNA]</scope>
    <source>
        <strain evidence="1 2">Sph1</strain>
    </source>
</reference>
<comment type="caution">
    <text evidence="1">The sequence shown here is derived from an EMBL/GenBank/DDBJ whole genome shotgun (WGS) entry which is preliminary data.</text>
</comment>
<accession>A0A2S5CN24</accession>
<gene>
    <name evidence="1" type="ORF">AADEFJLK_01612</name>
</gene>
<name>A0A2S5CN24_9GAMM</name>